<dbReference type="CDD" id="cd00009">
    <property type="entry name" value="AAA"/>
    <property type="match status" value="1"/>
</dbReference>
<dbReference type="PANTHER" id="PTHR42759:SF1">
    <property type="entry name" value="MAGNESIUM-CHELATASE SUBUNIT CHLD"/>
    <property type="match status" value="1"/>
</dbReference>
<dbReference type="InterPro" id="IPR050764">
    <property type="entry name" value="CbbQ/NirQ/NorQ/GpvN"/>
</dbReference>
<dbReference type="RefSeq" id="WP_072714647.1">
    <property type="nucleotide sequence ID" value="NZ_FRAU01000002.1"/>
</dbReference>
<evidence type="ECO:0000313" key="3">
    <source>
        <dbReference type="Proteomes" id="UP000185812"/>
    </source>
</evidence>
<dbReference type="PANTHER" id="PTHR42759">
    <property type="entry name" value="MOXR FAMILY PROTEIN"/>
    <property type="match status" value="1"/>
</dbReference>
<protein>
    <submittedName>
        <fullName evidence="2">MoxR-like ATPase</fullName>
    </submittedName>
</protein>
<dbReference type="GO" id="GO:0016887">
    <property type="term" value="F:ATP hydrolysis activity"/>
    <property type="evidence" value="ECO:0007669"/>
    <property type="project" value="InterPro"/>
</dbReference>
<dbReference type="EMBL" id="FRAU01000002">
    <property type="protein sequence ID" value="SHK29414.1"/>
    <property type="molecule type" value="Genomic_DNA"/>
</dbReference>
<dbReference type="Proteomes" id="UP000185812">
    <property type="component" value="Unassembled WGS sequence"/>
</dbReference>
<name>A0A1M6RAC5_9BACT</name>
<evidence type="ECO:0000259" key="1">
    <source>
        <dbReference type="SMART" id="SM00382"/>
    </source>
</evidence>
<dbReference type="AlphaFoldDB" id="A0A1M6RAC5"/>
<accession>A0A1M6RAC5</accession>
<dbReference type="SUPFAM" id="SSF52540">
    <property type="entry name" value="P-loop containing nucleoside triphosphate hydrolases"/>
    <property type="match status" value="1"/>
</dbReference>
<dbReference type="Pfam" id="PF00004">
    <property type="entry name" value="AAA"/>
    <property type="match status" value="1"/>
</dbReference>
<dbReference type="InterPro" id="IPR003593">
    <property type="entry name" value="AAA+_ATPase"/>
</dbReference>
<keyword evidence="3" id="KW-1185">Reference proteome</keyword>
<dbReference type="InterPro" id="IPR027417">
    <property type="entry name" value="P-loop_NTPase"/>
</dbReference>
<dbReference type="Gene3D" id="3.40.50.300">
    <property type="entry name" value="P-loop containing nucleotide triphosphate hydrolases"/>
    <property type="match status" value="1"/>
</dbReference>
<proteinExistence type="predicted"/>
<reference evidence="3" key="1">
    <citation type="submission" date="2016-11" db="EMBL/GenBank/DDBJ databases">
        <authorList>
            <person name="Varghese N."/>
            <person name="Submissions S."/>
        </authorList>
    </citation>
    <scope>NUCLEOTIDE SEQUENCE [LARGE SCALE GENOMIC DNA]</scope>
    <source>
        <strain evidence="3">DSM 22212</strain>
    </source>
</reference>
<evidence type="ECO:0000313" key="2">
    <source>
        <dbReference type="EMBL" id="SHK29414.1"/>
    </source>
</evidence>
<organism evidence="2 3">
    <name type="scientific">Rhodothermus profundi</name>
    <dbReference type="NCBI Taxonomy" id="633813"/>
    <lineage>
        <taxon>Bacteria</taxon>
        <taxon>Pseudomonadati</taxon>
        <taxon>Rhodothermota</taxon>
        <taxon>Rhodothermia</taxon>
        <taxon>Rhodothermales</taxon>
        <taxon>Rhodothermaceae</taxon>
        <taxon>Rhodothermus</taxon>
    </lineage>
</organism>
<dbReference type="SMART" id="SM00382">
    <property type="entry name" value="AAA"/>
    <property type="match status" value="1"/>
</dbReference>
<sequence>MTREAAARIAGLMDGLEQQGYVADEALATVLYLVLTLRRPLLVEGDAGVGKTEIAYALAGYLDTELIRLQCYEGLDVHSAVYEWNYPRQLLAIKLWEQSDIPLEEREQHLFSESYLLARPLLKAIQAETKAPVLLIDEIDRADEEFEAFLLELLSAFQISIPELGTIRARHVPHVILTSNRTRELSDALKRRCLYYWLDYPTEAKELRIIQKRLPDIETELAQQVVRFVQALRKERLHKIPGIAETLDWARALVALGVQRLNTTVVTRTAGCLLKSAEDLERLRNHTLEDLLATLEA</sequence>
<dbReference type="GO" id="GO:0005524">
    <property type="term" value="F:ATP binding"/>
    <property type="evidence" value="ECO:0007669"/>
    <property type="project" value="InterPro"/>
</dbReference>
<gene>
    <name evidence="2" type="ORF">SAMN04488087_0764</name>
</gene>
<feature type="domain" description="AAA+ ATPase" evidence="1">
    <location>
        <begin position="37"/>
        <end position="199"/>
    </location>
</feature>
<dbReference type="OrthoDB" id="9783370at2"/>
<dbReference type="InterPro" id="IPR003959">
    <property type="entry name" value="ATPase_AAA_core"/>
</dbReference>
<dbReference type="STRING" id="633813.SAMN04488087_0764"/>